<dbReference type="RefSeq" id="WP_025696655.1">
    <property type="nucleotide sequence ID" value="NZ_JAUSUY010000013.1"/>
</dbReference>
<dbReference type="Proteomes" id="UP001248709">
    <property type="component" value="Unassembled WGS sequence"/>
</dbReference>
<protein>
    <submittedName>
        <fullName evidence="1">Uncharacterized protein</fullName>
    </submittedName>
</protein>
<proteinExistence type="predicted"/>
<reference evidence="1 2" key="1">
    <citation type="submission" date="2023-07" db="EMBL/GenBank/DDBJ databases">
        <title>Genomic Encyclopedia of Type Strains, Phase IV (KMG-IV): sequencing the most valuable type-strain genomes for metagenomic binning, comparative biology and taxonomic classification.</title>
        <authorList>
            <person name="Goeker M."/>
        </authorList>
    </citation>
    <scope>NUCLEOTIDE SEQUENCE [LARGE SCALE GENOMIC DNA]</scope>
    <source>
        <strain evidence="1 2">T98</strain>
    </source>
</reference>
<accession>A0ABU3H9S0</accession>
<gene>
    <name evidence="1" type="ORF">J2Z22_003136</name>
</gene>
<evidence type="ECO:0000313" key="2">
    <source>
        <dbReference type="Proteomes" id="UP001248709"/>
    </source>
</evidence>
<sequence length="129" mass="15039">MSDIHDNEIISYKVNLKNHTLTLLTVGDHASETQVLFSGVLAHMFETQLEGSIIMDIQKYELEYFIRNNFDLLEKQKKSSWPLDYKTSEELYNILLSEKYIYYVVFSSYGLSGWVLAKDLEIVNICTLE</sequence>
<evidence type="ECO:0000313" key="1">
    <source>
        <dbReference type="EMBL" id="MDT3427573.1"/>
    </source>
</evidence>
<organism evidence="1 2">
    <name type="scientific">Paenibacillus forsythiae</name>
    <dbReference type="NCBI Taxonomy" id="365616"/>
    <lineage>
        <taxon>Bacteria</taxon>
        <taxon>Bacillati</taxon>
        <taxon>Bacillota</taxon>
        <taxon>Bacilli</taxon>
        <taxon>Bacillales</taxon>
        <taxon>Paenibacillaceae</taxon>
        <taxon>Paenibacillus</taxon>
    </lineage>
</organism>
<dbReference type="EMBL" id="JAUSUY010000013">
    <property type="protein sequence ID" value="MDT3427573.1"/>
    <property type="molecule type" value="Genomic_DNA"/>
</dbReference>
<comment type="caution">
    <text evidence="1">The sequence shown here is derived from an EMBL/GenBank/DDBJ whole genome shotgun (WGS) entry which is preliminary data.</text>
</comment>
<keyword evidence="2" id="KW-1185">Reference proteome</keyword>
<name>A0ABU3H9S0_9BACL</name>